<protein>
    <submittedName>
        <fullName evidence="6">NAD(P)-dependent oxidoreductase</fullName>
    </submittedName>
</protein>
<dbReference type="Gene3D" id="3.40.50.720">
    <property type="entry name" value="NAD(P)-binding Rossmann-like Domain"/>
    <property type="match status" value="1"/>
</dbReference>
<feature type="domain" description="6-phosphogluconate dehydrogenase NADP-binding" evidence="4">
    <location>
        <begin position="4"/>
        <end position="160"/>
    </location>
</feature>
<evidence type="ECO:0000256" key="1">
    <source>
        <dbReference type="ARBA" id="ARBA00023002"/>
    </source>
</evidence>
<dbReference type="GO" id="GO:0051287">
    <property type="term" value="F:NAD binding"/>
    <property type="evidence" value="ECO:0007669"/>
    <property type="project" value="InterPro"/>
</dbReference>
<proteinExistence type="predicted"/>
<reference evidence="6" key="1">
    <citation type="submission" date="2023-03" db="EMBL/GenBank/DDBJ databases">
        <title>Multiphase analysis and comparison of six strains from genera Psychromarinibacter, Lutimaribacter, and Maritimibacter, including a novel species: Psychromarinibacter sediminicola sp. nov.</title>
        <authorList>
            <person name="Wang Y.-H."/>
            <person name="Ye M.-Q."/>
            <person name="Du Z.-J."/>
        </authorList>
    </citation>
    <scope>NUCLEOTIDE SEQUENCE</scope>
    <source>
        <strain evidence="6">C21-152</strain>
    </source>
</reference>
<evidence type="ECO:0000256" key="3">
    <source>
        <dbReference type="PIRSR" id="PIRSR000103-1"/>
    </source>
</evidence>
<dbReference type="InterPro" id="IPR006115">
    <property type="entry name" value="6PGDH_NADP-bd"/>
</dbReference>
<feature type="active site" evidence="3">
    <location>
        <position position="169"/>
    </location>
</feature>
<organism evidence="6 7">
    <name type="scientific">Psychromarinibacter sediminicola</name>
    <dbReference type="NCBI Taxonomy" id="3033385"/>
    <lineage>
        <taxon>Bacteria</taxon>
        <taxon>Pseudomonadati</taxon>
        <taxon>Pseudomonadota</taxon>
        <taxon>Alphaproteobacteria</taxon>
        <taxon>Rhodobacterales</taxon>
        <taxon>Paracoccaceae</taxon>
        <taxon>Psychromarinibacter</taxon>
    </lineage>
</organism>
<evidence type="ECO:0000256" key="2">
    <source>
        <dbReference type="ARBA" id="ARBA00023027"/>
    </source>
</evidence>
<dbReference type="InterPro" id="IPR015815">
    <property type="entry name" value="HIBADH-related"/>
</dbReference>
<dbReference type="InterPro" id="IPR036291">
    <property type="entry name" value="NAD(P)-bd_dom_sf"/>
</dbReference>
<keyword evidence="7" id="KW-1185">Reference proteome</keyword>
<dbReference type="GO" id="GO:0016616">
    <property type="term" value="F:oxidoreductase activity, acting on the CH-OH group of donors, NAD or NADP as acceptor"/>
    <property type="evidence" value="ECO:0007669"/>
    <property type="project" value="TreeGrafter"/>
</dbReference>
<dbReference type="Pfam" id="PF03446">
    <property type="entry name" value="NAD_binding_2"/>
    <property type="match status" value="1"/>
</dbReference>
<dbReference type="InterPro" id="IPR008927">
    <property type="entry name" value="6-PGluconate_DH-like_C_sf"/>
</dbReference>
<dbReference type="InterPro" id="IPR013328">
    <property type="entry name" value="6PGD_dom2"/>
</dbReference>
<dbReference type="EMBL" id="JARGYC010000005">
    <property type="protein sequence ID" value="MDF0599724.1"/>
    <property type="molecule type" value="Genomic_DNA"/>
</dbReference>
<keyword evidence="1" id="KW-0560">Oxidoreductase</keyword>
<dbReference type="PANTHER" id="PTHR22981:SF7">
    <property type="entry name" value="3-HYDROXYISOBUTYRATE DEHYDROGENASE, MITOCHONDRIAL"/>
    <property type="match status" value="1"/>
</dbReference>
<comment type="caution">
    <text evidence="6">The sequence shown here is derived from an EMBL/GenBank/DDBJ whole genome shotgun (WGS) entry which is preliminary data.</text>
</comment>
<accession>A0AAE3T850</accession>
<evidence type="ECO:0000313" key="7">
    <source>
        <dbReference type="Proteomes" id="UP001220964"/>
    </source>
</evidence>
<evidence type="ECO:0000259" key="5">
    <source>
        <dbReference type="Pfam" id="PF14833"/>
    </source>
</evidence>
<sequence>MDMKIGFLGAGLMGEGMAVNLALHHVVATWLHRNRQTEPRLKAAGIDICDSQEDLATSVDALFLCLPNADLVAEVLTRLAPAMRSGTLVVDTTTSLPDTSRDMAAMLAEHGIDFIDAPVTGGPQHAMARELNSLVGGSEGLVEKATPLLECYSKGVFHFGPTGAGHAAKLINNFITQGQSALTIEAMRRCRAVNVDMKMMYDVISTSDSRSGTYMKVMEGVIAGTYDTHRFSLANAAKDARYAAHMFAEAGVPSRMSEGMLKFYAEEEQDWPGDTFLSGLMRERG</sequence>
<dbReference type="Pfam" id="PF14833">
    <property type="entry name" value="NAD_binding_11"/>
    <property type="match status" value="1"/>
</dbReference>
<dbReference type="GO" id="GO:0050661">
    <property type="term" value="F:NADP binding"/>
    <property type="evidence" value="ECO:0007669"/>
    <property type="project" value="InterPro"/>
</dbReference>
<dbReference type="AlphaFoldDB" id="A0AAE3T850"/>
<dbReference type="PANTHER" id="PTHR22981">
    <property type="entry name" value="3-HYDROXYISOBUTYRATE DEHYDROGENASE-RELATED"/>
    <property type="match status" value="1"/>
</dbReference>
<feature type="domain" description="3-hydroxyisobutyrate dehydrogenase-like NAD-binding" evidence="5">
    <location>
        <begin position="163"/>
        <end position="270"/>
    </location>
</feature>
<dbReference type="PIRSF" id="PIRSF000103">
    <property type="entry name" value="HIBADH"/>
    <property type="match status" value="1"/>
</dbReference>
<dbReference type="RefSeq" id="WP_275565872.1">
    <property type="nucleotide sequence ID" value="NZ_JARGYC010000005.1"/>
</dbReference>
<dbReference type="SUPFAM" id="SSF51735">
    <property type="entry name" value="NAD(P)-binding Rossmann-fold domains"/>
    <property type="match status" value="1"/>
</dbReference>
<evidence type="ECO:0000259" key="4">
    <source>
        <dbReference type="Pfam" id="PF03446"/>
    </source>
</evidence>
<dbReference type="SUPFAM" id="SSF48179">
    <property type="entry name" value="6-phosphogluconate dehydrogenase C-terminal domain-like"/>
    <property type="match status" value="1"/>
</dbReference>
<dbReference type="Gene3D" id="1.10.1040.10">
    <property type="entry name" value="N-(1-d-carboxylethyl)-l-norvaline Dehydrogenase, domain 2"/>
    <property type="match status" value="1"/>
</dbReference>
<dbReference type="InterPro" id="IPR029154">
    <property type="entry name" value="HIBADH-like_NADP-bd"/>
</dbReference>
<evidence type="ECO:0000313" key="6">
    <source>
        <dbReference type="EMBL" id="MDF0599724.1"/>
    </source>
</evidence>
<name>A0AAE3T850_9RHOB</name>
<gene>
    <name evidence="6" type="ORF">P1J78_03160</name>
</gene>
<dbReference type="Proteomes" id="UP001220964">
    <property type="component" value="Unassembled WGS sequence"/>
</dbReference>
<keyword evidence="2" id="KW-0520">NAD</keyword>